<feature type="repeat" description="TPR" evidence="3">
    <location>
        <begin position="832"/>
        <end position="865"/>
    </location>
</feature>
<evidence type="ECO:0000313" key="6">
    <source>
        <dbReference type="EMBL" id="SMB89767.1"/>
    </source>
</evidence>
<dbReference type="PANTHER" id="PTHR16305">
    <property type="entry name" value="TESTICULAR SOLUBLE ADENYLYL CYCLASE"/>
    <property type="match status" value="1"/>
</dbReference>
<dbReference type="GO" id="GO:0005524">
    <property type="term" value="F:ATP binding"/>
    <property type="evidence" value="ECO:0007669"/>
    <property type="project" value="UniProtKB-KW"/>
</dbReference>
<dbReference type="InterPro" id="IPR011990">
    <property type="entry name" value="TPR-like_helical_dom_sf"/>
</dbReference>
<dbReference type="AlphaFoldDB" id="A0A1W1V8G0"/>
<gene>
    <name evidence="6" type="ORF">SAMN00017477_1508</name>
</gene>
<dbReference type="SMART" id="SM01043">
    <property type="entry name" value="BTAD"/>
    <property type="match status" value="1"/>
</dbReference>
<dbReference type="Gene3D" id="1.25.40.10">
    <property type="entry name" value="Tetratricopeptide repeat domain"/>
    <property type="match status" value="2"/>
</dbReference>
<keyword evidence="2" id="KW-0067">ATP-binding</keyword>
<dbReference type="EMBL" id="FWWR01000011">
    <property type="protein sequence ID" value="SMB89767.1"/>
    <property type="molecule type" value="Genomic_DNA"/>
</dbReference>
<dbReference type="RefSeq" id="WP_084231085.1">
    <property type="nucleotide sequence ID" value="NZ_FWWR01000011.1"/>
</dbReference>
<dbReference type="Gene3D" id="1.10.10.10">
    <property type="entry name" value="Winged helix-like DNA-binding domain superfamily/Winged helix DNA-binding domain"/>
    <property type="match status" value="1"/>
</dbReference>
<dbReference type="GO" id="GO:0004016">
    <property type="term" value="F:adenylate cyclase activity"/>
    <property type="evidence" value="ECO:0007669"/>
    <property type="project" value="TreeGrafter"/>
</dbReference>
<keyword evidence="1" id="KW-0547">Nucleotide-binding</keyword>
<feature type="domain" description="Bacterial transcriptional activator" evidence="5">
    <location>
        <begin position="95"/>
        <end position="227"/>
    </location>
</feature>
<dbReference type="GO" id="GO:0005737">
    <property type="term" value="C:cytoplasm"/>
    <property type="evidence" value="ECO:0007669"/>
    <property type="project" value="TreeGrafter"/>
</dbReference>
<feature type="coiled-coil region" evidence="4">
    <location>
        <begin position="672"/>
        <end position="702"/>
    </location>
</feature>
<evidence type="ECO:0000259" key="5">
    <source>
        <dbReference type="SMART" id="SM01043"/>
    </source>
</evidence>
<dbReference type="SMART" id="SM00028">
    <property type="entry name" value="TPR"/>
    <property type="match status" value="4"/>
</dbReference>
<keyword evidence="7" id="KW-1185">Reference proteome</keyword>
<dbReference type="PANTHER" id="PTHR16305:SF28">
    <property type="entry name" value="GUANYLATE CYCLASE DOMAIN-CONTAINING PROTEIN"/>
    <property type="match status" value="1"/>
</dbReference>
<reference evidence="7" key="1">
    <citation type="submission" date="2017-04" db="EMBL/GenBank/DDBJ databases">
        <authorList>
            <person name="Varghese N."/>
            <person name="Submissions S."/>
        </authorList>
    </citation>
    <scope>NUCLEOTIDE SEQUENCE [LARGE SCALE GENOMIC DNA]</scope>
    <source>
        <strain evidence="7">DSM 20463</strain>
    </source>
</reference>
<dbReference type="InterPro" id="IPR041664">
    <property type="entry name" value="AAA_16"/>
</dbReference>
<name>A0A1W1V8G0_PEPAS</name>
<evidence type="ECO:0000256" key="2">
    <source>
        <dbReference type="ARBA" id="ARBA00022840"/>
    </source>
</evidence>
<dbReference type="InterPro" id="IPR027417">
    <property type="entry name" value="P-loop_NTPase"/>
</dbReference>
<dbReference type="PROSITE" id="PS50005">
    <property type="entry name" value="TPR"/>
    <property type="match status" value="1"/>
</dbReference>
<dbReference type="InterPro" id="IPR036388">
    <property type="entry name" value="WH-like_DNA-bd_sf"/>
</dbReference>
<dbReference type="Gene3D" id="3.40.50.300">
    <property type="entry name" value="P-loop containing nucleotide triphosphate hydrolases"/>
    <property type="match status" value="1"/>
</dbReference>
<evidence type="ECO:0000313" key="7">
    <source>
        <dbReference type="Proteomes" id="UP000192368"/>
    </source>
</evidence>
<dbReference type="InterPro" id="IPR019734">
    <property type="entry name" value="TPR_rpt"/>
</dbReference>
<evidence type="ECO:0000256" key="4">
    <source>
        <dbReference type="SAM" id="Coils"/>
    </source>
</evidence>
<proteinExistence type="predicted"/>
<dbReference type="Pfam" id="PF13191">
    <property type="entry name" value="AAA_16"/>
    <property type="match status" value="1"/>
</dbReference>
<dbReference type="OrthoDB" id="190810at2"/>
<dbReference type="SUPFAM" id="SSF52540">
    <property type="entry name" value="P-loop containing nucleoside triphosphate hydrolases"/>
    <property type="match status" value="1"/>
</dbReference>
<keyword evidence="3" id="KW-0802">TPR repeat</keyword>
<evidence type="ECO:0000256" key="3">
    <source>
        <dbReference type="PROSITE-ProRule" id="PRU00339"/>
    </source>
</evidence>
<dbReference type="InterPro" id="IPR005158">
    <property type="entry name" value="BTAD"/>
</dbReference>
<accession>A0A1W1V8G0</accession>
<dbReference type="Pfam" id="PF13424">
    <property type="entry name" value="TPR_12"/>
    <property type="match status" value="1"/>
</dbReference>
<dbReference type="Pfam" id="PF03704">
    <property type="entry name" value="BTAD"/>
    <property type="match status" value="1"/>
</dbReference>
<evidence type="ECO:0000256" key="1">
    <source>
        <dbReference type="ARBA" id="ARBA00022741"/>
    </source>
</evidence>
<dbReference type="SUPFAM" id="SSF48452">
    <property type="entry name" value="TPR-like"/>
    <property type="match status" value="3"/>
</dbReference>
<keyword evidence="4" id="KW-0175">Coiled coil</keyword>
<organism evidence="6 7">
    <name type="scientific">Peptoniphilus asaccharolyticus DSM 20463</name>
    <dbReference type="NCBI Taxonomy" id="573058"/>
    <lineage>
        <taxon>Bacteria</taxon>
        <taxon>Bacillati</taxon>
        <taxon>Bacillota</taxon>
        <taxon>Tissierellia</taxon>
        <taxon>Tissierellales</taxon>
        <taxon>Peptoniphilaceae</taxon>
        <taxon>Peptoniphilus</taxon>
    </lineage>
</organism>
<sequence length="1013" mass="118474">MIDCNFFGLPIVYEDGEEIILPINKVSALLYYVLIKKAVSREELSGMLWCDSSEQKARTSLRNALHKIRHLFKNEILVSKNKSIITINEDLDINIDVELFEKDPVGNIDKYKGEFLKGFYLKEVIEFENWMTESRDYYRETFIEVIIKKMEEDFENEKFEELEQDAKKLLKIDKYNEEAYLYLFKYYQLNERIDKIINGYYELQELLENDLGVSPSEELTKIYKDSLSLINEKKMDKKTNESAFFGRNYDKEVIQKQIDAFKRGDDFKSVLVCGEAGIGKSVLKKEIMNANSDIKFFGADCLKVEQVFAYSPWVKIISSIEQEFHANGVERPLLWEDLINNFFFLGKNAYQPKSKILENRENFSTNLIYNAIINAIDKLSESGPVILTIEDIQWADSLSIKLLTNLLLKKNKGVFLLLTKSSEYTICEENIIFTLKDINKIEYIELSKFSRKEVGLICKKLINKKIDEAEIDDIYFKSKGNAFFLNEYIQLYNNKQKGVLENSKIQAILFEKFSMLKDTERKVLEIASVLYENVNVDLILKVLNLNAFEVIDCINSLIKLNILEQREGNGTTQISFAYSAYKDYVYNSINDYSKEIMHNEIGQMLEKDLVTGNNTITTYVRLKYHFERAKNQAKKVKYEIYMLSYYLNFTHEIFPSLNDSELSKQVKLYIDNAKVTELIERIELEINEIKAKENSKEDLKDILKSELLFLYCKGRYFIREGNYVNGVKIMNRVIQFAEQMKDYKIALNGHKQMAIYSIQIINQELMLKHLIAGIEVAKAIGDNLELGIFYRLYGVYHMNNGDFEKAEELFMHSIDTFEYEGILEGTNSISTAANYNYIGEIRRTQGKLDEALEYFEKSIELCENTEASCLSIFYINAGKTLFLKGEVFAMKDLFYKAESIIKRFDSYWKKPVLEAYLALVNFLDERFNESAKLLKNALQEVKTINNSRDIGYIYFIQTIICYIIKRDEAGFDKDMESILVESYDIYYYNAIKYLDKYRDAAEIEYLKANIKFD</sequence>
<dbReference type="Proteomes" id="UP000192368">
    <property type="component" value="Unassembled WGS sequence"/>
</dbReference>
<protein>
    <submittedName>
        <fullName evidence="6">Predicted ATPase</fullName>
    </submittedName>
</protein>
<dbReference type="STRING" id="573058.SAMN00017477_1508"/>